<dbReference type="InterPro" id="IPR000823">
    <property type="entry name" value="Peroxidase_pln"/>
</dbReference>
<dbReference type="PRINTS" id="PR00458">
    <property type="entry name" value="PEROXIDASE"/>
</dbReference>
<dbReference type="InterPro" id="IPR010255">
    <property type="entry name" value="Haem_peroxidase_sf"/>
</dbReference>
<accession>A0A0K9PJJ7</accession>
<dbReference type="FunFam" id="1.10.520.10:FF:000001">
    <property type="entry name" value="Peroxidase"/>
    <property type="match status" value="1"/>
</dbReference>
<gene>
    <name evidence="22" type="ORF">ZOSMA_23G00750</name>
</gene>
<evidence type="ECO:0000256" key="5">
    <source>
        <dbReference type="ARBA" id="ARBA00022559"/>
    </source>
</evidence>
<dbReference type="EC" id="1.11.1.7" evidence="20"/>
<comment type="similarity">
    <text evidence="3">Belongs to the peroxidase family. Ascorbate peroxidase subfamily.</text>
</comment>
<comment type="similarity">
    <text evidence="20">Belongs to the peroxidase family. Classical plant (class III) peroxidase subfamily.</text>
</comment>
<feature type="binding site" evidence="17">
    <location>
        <position position="101"/>
    </location>
    <ligand>
        <name>Ca(2+)</name>
        <dbReference type="ChEBI" id="CHEBI:29108"/>
        <label>1</label>
    </ligand>
</feature>
<evidence type="ECO:0000256" key="12">
    <source>
        <dbReference type="ARBA" id="ARBA00023157"/>
    </source>
</evidence>
<keyword evidence="12 19" id="KW-1015">Disulfide bond</keyword>
<feature type="disulfide bond" evidence="19">
    <location>
        <begin position="212"/>
        <end position="247"/>
    </location>
</feature>
<keyword evidence="7 17" id="KW-0479">Metal-binding</keyword>
<evidence type="ECO:0000313" key="22">
    <source>
        <dbReference type="EMBL" id="KMZ68420.1"/>
    </source>
</evidence>
<keyword evidence="5 20" id="KW-0575">Peroxidase</keyword>
<dbReference type="SUPFAM" id="SSF48113">
    <property type="entry name" value="Heme-dependent peroxidases"/>
    <property type="match status" value="1"/>
</dbReference>
<dbReference type="PROSITE" id="PS00436">
    <property type="entry name" value="PEROXIDASE_2"/>
    <property type="match status" value="1"/>
</dbReference>
<evidence type="ECO:0000256" key="9">
    <source>
        <dbReference type="ARBA" id="ARBA00022837"/>
    </source>
</evidence>
<feature type="binding site" evidence="17">
    <location>
        <position position="80"/>
    </location>
    <ligand>
        <name>Ca(2+)</name>
        <dbReference type="ChEBI" id="CHEBI:29108"/>
        <label>1</label>
    </ligand>
</feature>
<feature type="disulfide bond" evidence="19">
    <location>
        <begin position="81"/>
        <end position="86"/>
    </location>
</feature>
<comment type="caution">
    <text evidence="22">The sequence shown here is derived from an EMBL/GenBank/DDBJ whole genome shotgun (WGS) entry which is preliminary data.</text>
</comment>
<feature type="chain" id="PRO_5005393854" description="Peroxidase" evidence="20">
    <location>
        <begin position="30"/>
        <end position="343"/>
    </location>
</feature>
<evidence type="ECO:0000256" key="17">
    <source>
        <dbReference type="PIRSR" id="PIRSR600823-3"/>
    </source>
</evidence>
<keyword evidence="6 20" id="KW-0349">Heme</keyword>
<keyword evidence="10 20" id="KW-0560">Oxidoreductase</keyword>
<feature type="disulfide bond" evidence="19">
    <location>
        <begin position="133"/>
        <end position="339"/>
    </location>
</feature>
<feature type="binding site" description="axial binding residue" evidence="17">
    <location>
        <position position="205"/>
    </location>
    <ligand>
        <name>heme b</name>
        <dbReference type="ChEBI" id="CHEBI:60344"/>
    </ligand>
    <ligandPart>
        <name>Fe</name>
        <dbReference type="ChEBI" id="CHEBI:18248"/>
    </ligandPart>
</feature>
<evidence type="ECO:0000256" key="2">
    <source>
        <dbReference type="ARBA" id="ARBA00002322"/>
    </source>
</evidence>
<dbReference type="PROSITE" id="PS50873">
    <property type="entry name" value="PEROXIDASE_4"/>
    <property type="match status" value="1"/>
</dbReference>
<evidence type="ECO:0000256" key="4">
    <source>
        <dbReference type="ARBA" id="ARBA00022525"/>
    </source>
</evidence>
<dbReference type="PROSITE" id="PS00435">
    <property type="entry name" value="PEROXIDASE_1"/>
    <property type="match status" value="1"/>
</dbReference>
<feature type="binding site" evidence="17">
    <location>
        <position position="89"/>
    </location>
    <ligand>
        <name>Ca(2+)</name>
        <dbReference type="ChEBI" id="CHEBI:29108"/>
        <label>1</label>
    </ligand>
</feature>
<dbReference type="GO" id="GO:0042744">
    <property type="term" value="P:hydrogen peroxide catabolic process"/>
    <property type="evidence" value="ECO:0007669"/>
    <property type="project" value="UniProtKB-KW"/>
</dbReference>
<organism evidence="22 23">
    <name type="scientific">Zostera marina</name>
    <name type="common">Eelgrass</name>
    <dbReference type="NCBI Taxonomy" id="29655"/>
    <lineage>
        <taxon>Eukaryota</taxon>
        <taxon>Viridiplantae</taxon>
        <taxon>Streptophyta</taxon>
        <taxon>Embryophyta</taxon>
        <taxon>Tracheophyta</taxon>
        <taxon>Spermatophyta</taxon>
        <taxon>Magnoliopsida</taxon>
        <taxon>Liliopsida</taxon>
        <taxon>Zosteraceae</taxon>
        <taxon>Zostera</taxon>
    </lineage>
</organism>
<evidence type="ECO:0000256" key="13">
    <source>
        <dbReference type="ARBA" id="ARBA00023180"/>
    </source>
</evidence>
<comment type="function">
    <text evidence="2">Removal of H(2)O(2), oxidation of toxic reductants, biosynthesis and degradation of lignin, suberization, auxin catabolism, response to environmental stresses such as wounding, pathogen attack and oxidative stress. These functions might be dependent on each isozyme/isoform in each plant tissue.</text>
</comment>
<evidence type="ECO:0000256" key="16">
    <source>
        <dbReference type="PIRSR" id="PIRSR600823-2"/>
    </source>
</evidence>
<sequence length="343" mass="37527">MGYSTLFKAFSLCFLWFILYDAKISSAHAHAHAHDNSMLKYGFYSKTCPNAETIVRITLSNYVKQDVTVAAPVLRLHFHDCFVRGCDGSVLLNSTKNNKAEKDATINLTLDGFYVIDAAKAALEEACPGVVSCADIVALAARDAVYLSKGIYYEAQTGRRDGRVSHASEAAVKIPNSFSGFEELKANFAATGLDVKDLVVLSGAHTIGQSHCQNFAKRIYNYTGKGGDDDVDPTLNPNYIPILRKQCKPGDTTTTVDMVPGGSTTFDNDYYGLVNRNKGLFHSDAALLSNDETKAYVYTHRYSDQSNKSAFFQDFAVSMVKMGSYAVLTGEEGDIRKNCALLN</sequence>
<evidence type="ECO:0000256" key="7">
    <source>
        <dbReference type="ARBA" id="ARBA00022723"/>
    </source>
</evidence>
<feature type="binding site" evidence="17">
    <location>
        <position position="267"/>
    </location>
    <ligand>
        <name>Ca(2+)</name>
        <dbReference type="ChEBI" id="CHEBI:29108"/>
        <label>2</label>
    </ligand>
</feature>
<feature type="disulfide bond" evidence="19">
    <location>
        <begin position="48"/>
        <end position="127"/>
    </location>
</feature>
<evidence type="ECO:0000256" key="3">
    <source>
        <dbReference type="ARBA" id="ARBA00006873"/>
    </source>
</evidence>
<evidence type="ECO:0000256" key="6">
    <source>
        <dbReference type="ARBA" id="ARBA00022617"/>
    </source>
</evidence>
<feature type="binding site" evidence="16">
    <location>
        <position position="175"/>
    </location>
    <ligand>
        <name>substrate</name>
    </ligand>
</feature>
<keyword evidence="23" id="KW-1185">Reference proteome</keyword>
<proteinExistence type="inferred from homology"/>
<dbReference type="GO" id="GO:0046872">
    <property type="term" value="F:metal ion binding"/>
    <property type="evidence" value="ECO:0007669"/>
    <property type="project" value="UniProtKB-UniRule"/>
</dbReference>
<feature type="active site" description="Proton acceptor" evidence="15">
    <location>
        <position position="79"/>
    </location>
</feature>
<feature type="binding site" evidence="17">
    <location>
        <position position="206"/>
    </location>
    <ligand>
        <name>Ca(2+)</name>
        <dbReference type="ChEBI" id="CHEBI:29108"/>
        <label>2</label>
    </ligand>
</feature>
<dbReference type="EMBL" id="LFYR01000839">
    <property type="protein sequence ID" value="KMZ68420.1"/>
    <property type="molecule type" value="Genomic_DNA"/>
</dbReference>
<evidence type="ECO:0000256" key="18">
    <source>
        <dbReference type="PIRSR" id="PIRSR600823-4"/>
    </source>
</evidence>
<keyword evidence="8 20" id="KW-0732">Signal</keyword>
<comment type="cofactor">
    <cofactor evidence="17 20">
        <name>Ca(2+)</name>
        <dbReference type="ChEBI" id="CHEBI:29108"/>
    </cofactor>
    <text evidence="17 20">Binds 2 calcium ions per subunit.</text>
</comment>
<dbReference type="GO" id="GO:0006979">
    <property type="term" value="P:response to oxidative stress"/>
    <property type="evidence" value="ECO:0007669"/>
    <property type="project" value="UniProtKB-UniRule"/>
</dbReference>
<keyword evidence="13" id="KW-0325">Glycoprotein</keyword>
<reference evidence="23" key="1">
    <citation type="journal article" date="2016" name="Nature">
        <title>The genome of the seagrass Zostera marina reveals angiosperm adaptation to the sea.</title>
        <authorList>
            <person name="Olsen J.L."/>
            <person name="Rouze P."/>
            <person name="Verhelst B."/>
            <person name="Lin Y.-C."/>
            <person name="Bayer T."/>
            <person name="Collen J."/>
            <person name="Dattolo E."/>
            <person name="De Paoli E."/>
            <person name="Dittami S."/>
            <person name="Maumus F."/>
            <person name="Michel G."/>
            <person name="Kersting A."/>
            <person name="Lauritano C."/>
            <person name="Lohaus R."/>
            <person name="Toepel M."/>
            <person name="Tonon T."/>
            <person name="Vanneste K."/>
            <person name="Amirebrahimi M."/>
            <person name="Brakel J."/>
            <person name="Bostroem C."/>
            <person name="Chovatia M."/>
            <person name="Grimwood J."/>
            <person name="Jenkins J.W."/>
            <person name="Jueterbock A."/>
            <person name="Mraz A."/>
            <person name="Stam W.T."/>
            <person name="Tice H."/>
            <person name="Bornberg-Bauer E."/>
            <person name="Green P.J."/>
            <person name="Pearson G.A."/>
            <person name="Procaccini G."/>
            <person name="Duarte C.M."/>
            <person name="Schmutz J."/>
            <person name="Reusch T.B.H."/>
            <person name="Van de Peer Y."/>
        </authorList>
    </citation>
    <scope>NUCLEOTIDE SEQUENCE [LARGE SCALE GENOMIC DNA]</scope>
    <source>
        <strain evidence="23">cv. Finnish</strain>
    </source>
</reference>
<dbReference type="GO" id="GO:0020037">
    <property type="term" value="F:heme binding"/>
    <property type="evidence" value="ECO:0007669"/>
    <property type="project" value="UniProtKB-UniRule"/>
</dbReference>
<comment type="subcellular location">
    <subcellularLocation>
        <location evidence="20">Secreted</location>
    </subcellularLocation>
</comment>
<dbReference type="FunFam" id="1.10.420.10:FF:000008">
    <property type="entry name" value="Peroxidase"/>
    <property type="match status" value="1"/>
</dbReference>
<feature type="binding site" evidence="17">
    <location>
        <position position="83"/>
    </location>
    <ligand>
        <name>Ca(2+)</name>
        <dbReference type="ChEBI" id="CHEBI:29108"/>
        <label>1</label>
    </ligand>
</feature>
<evidence type="ECO:0000256" key="1">
    <source>
        <dbReference type="ARBA" id="ARBA00000189"/>
    </source>
</evidence>
<dbReference type="Pfam" id="PF00141">
    <property type="entry name" value="peroxidase"/>
    <property type="match status" value="1"/>
</dbReference>
<dbReference type="Gene3D" id="1.10.420.10">
    <property type="entry name" value="Peroxidase, domain 2"/>
    <property type="match status" value="1"/>
</dbReference>
<evidence type="ECO:0000256" key="10">
    <source>
        <dbReference type="ARBA" id="ARBA00023002"/>
    </source>
</evidence>
<dbReference type="Gene3D" id="1.10.520.10">
    <property type="match status" value="1"/>
</dbReference>
<protein>
    <recommendedName>
        <fullName evidence="20">Peroxidase</fullName>
        <ecNumber evidence="20">1.11.1.7</ecNumber>
    </recommendedName>
</protein>
<keyword evidence="14 20" id="KW-0376">Hydrogen peroxide</keyword>
<dbReference type="GO" id="GO:0006950">
    <property type="term" value="P:response to stress"/>
    <property type="evidence" value="ECO:0000318"/>
    <property type="project" value="GO_Central"/>
</dbReference>
<feature type="signal peptide" evidence="20">
    <location>
        <begin position="1"/>
        <end position="29"/>
    </location>
</feature>
<dbReference type="GO" id="GO:0004601">
    <property type="term" value="F:peroxidase activity"/>
    <property type="evidence" value="ECO:0000318"/>
    <property type="project" value="GO_Central"/>
</dbReference>
<dbReference type="OMA" id="MTRWVPP"/>
<dbReference type="PRINTS" id="PR00461">
    <property type="entry name" value="PLPEROXIDASE"/>
</dbReference>
<dbReference type="InterPro" id="IPR019793">
    <property type="entry name" value="Peroxidases_heam-ligand_BS"/>
</dbReference>
<feature type="binding site" evidence="17">
    <location>
        <position position="85"/>
    </location>
    <ligand>
        <name>Ca(2+)</name>
        <dbReference type="ChEBI" id="CHEBI:29108"/>
        <label>1</label>
    </ligand>
</feature>
<dbReference type="CDD" id="cd00693">
    <property type="entry name" value="secretory_peroxidase"/>
    <property type="match status" value="1"/>
</dbReference>
<evidence type="ECO:0000259" key="21">
    <source>
        <dbReference type="PROSITE" id="PS50873"/>
    </source>
</evidence>
<evidence type="ECO:0000256" key="8">
    <source>
        <dbReference type="ARBA" id="ARBA00022729"/>
    </source>
</evidence>
<feature type="binding site" evidence="17">
    <location>
        <position position="87"/>
    </location>
    <ligand>
        <name>Ca(2+)</name>
        <dbReference type="ChEBI" id="CHEBI:29108"/>
        <label>1</label>
    </ligand>
</feature>
<dbReference type="Proteomes" id="UP000036987">
    <property type="component" value="Unassembled WGS sequence"/>
</dbReference>
<evidence type="ECO:0000256" key="11">
    <source>
        <dbReference type="ARBA" id="ARBA00023004"/>
    </source>
</evidence>
<keyword evidence="4 20" id="KW-0964">Secreted</keyword>
<dbReference type="InterPro" id="IPR019794">
    <property type="entry name" value="Peroxidases_AS"/>
</dbReference>
<name>A0A0K9PJJ7_ZOSMR</name>
<dbReference type="GO" id="GO:0005576">
    <property type="term" value="C:extracellular region"/>
    <property type="evidence" value="ECO:0007669"/>
    <property type="project" value="UniProtKB-SubCell"/>
</dbReference>
<dbReference type="OrthoDB" id="2113341at2759"/>
<comment type="catalytic activity">
    <reaction evidence="1 20">
        <text>2 a phenolic donor + H2O2 = 2 a phenolic radical donor + 2 H2O</text>
        <dbReference type="Rhea" id="RHEA:56136"/>
        <dbReference type="ChEBI" id="CHEBI:15377"/>
        <dbReference type="ChEBI" id="CHEBI:16240"/>
        <dbReference type="ChEBI" id="CHEBI:139520"/>
        <dbReference type="ChEBI" id="CHEBI:139521"/>
        <dbReference type="EC" id="1.11.1.7"/>
    </reaction>
</comment>
<dbReference type="STRING" id="29655.A0A0K9PJJ7"/>
<evidence type="ECO:0000256" key="15">
    <source>
        <dbReference type="PIRSR" id="PIRSR600823-1"/>
    </source>
</evidence>
<dbReference type="AlphaFoldDB" id="A0A0K9PJJ7"/>
<evidence type="ECO:0000313" key="23">
    <source>
        <dbReference type="Proteomes" id="UP000036987"/>
    </source>
</evidence>
<evidence type="ECO:0000256" key="19">
    <source>
        <dbReference type="PIRSR" id="PIRSR600823-5"/>
    </source>
</evidence>
<feature type="domain" description="Plant heme peroxidase family profile" evidence="21">
    <location>
        <begin position="38"/>
        <end position="343"/>
    </location>
</feature>
<evidence type="ECO:0000256" key="20">
    <source>
        <dbReference type="RuleBase" id="RU362060"/>
    </source>
</evidence>
<dbReference type="GO" id="GO:0009505">
    <property type="term" value="C:plant-type cell wall"/>
    <property type="evidence" value="ECO:0000318"/>
    <property type="project" value="GO_Central"/>
</dbReference>
<keyword evidence="9 17" id="KW-0106">Calcium</keyword>
<dbReference type="GO" id="GO:0140825">
    <property type="term" value="F:lactoperoxidase activity"/>
    <property type="evidence" value="ECO:0007669"/>
    <property type="project" value="UniProtKB-EC"/>
</dbReference>
<feature type="site" description="Transition state stabilizer" evidence="18">
    <location>
        <position position="75"/>
    </location>
</feature>
<comment type="cofactor">
    <cofactor evidence="17 20">
        <name>heme b</name>
        <dbReference type="ChEBI" id="CHEBI:60344"/>
    </cofactor>
    <text evidence="17 20">Binds 1 heme b (iron(II)-protoporphyrin IX) group per subunit.</text>
</comment>
<dbReference type="InterPro" id="IPR002016">
    <property type="entry name" value="Haem_peroxidase"/>
</dbReference>
<dbReference type="InterPro" id="IPR033905">
    <property type="entry name" value="Secretory_peroxidase"/>
</dbReference>
<keyword evidence="11 17" id="KW-0408">Iron</keyword>
<dbReference type="PANTHER" id="PTHR31235">
    <property type="entry name" value="PEROXIDASE 25-RELATED"/>
    <property type="match status" value="1"/>
</dbReference>
<evidence type="ECO:0000256" key="14">
    <source>
        <dbReference type="ARBA" id="ARBA00023324"/>
    </source>
</evidence>